<dbReference type="EMBL" id="DQ875742">
    <property type="protein sequence ID" value="ABI33170.1"/>
    <property type="molecule type" value="Genomic_DNA"/>
</dbReference>
<evidence type="ECO:0000313" key="2">
    <source>
        <dbReference type="Proteomes" id="UP000000911"/>
    </source>
</evidence>
<accession>Q0GBU0</accession>
<name>Q0GBU0_9CAUD</name>
<dbReference type="Proteomes" id="UP000000911">
    <property type="component" value="Segment"/>
</dbReference>
<sequence>MKDHDRYVELSEAYDKLEWDYKMLQAELARWKSYYREEFGNQKLLEIEALEEERRHGEAEATHS</sequence>
<dbReference type="RefSeq" id="YP_762656.1">
    <property type="nucleotide sequence ID" value="NC_008367.1"/>
</dbReference>
<proteinExistence type="predicted"/>
<evidence type="ECO:0000313" key="1">
    <source>
        <dbReference type="EMBL" id="ABI33170.1"/>
    </source>
</evidence>
<dbReference type="KEGG" id="vg:5142312"/>
<keyword evidence="2" id="KW-1185">Reference proteome</keyword>
<organism evidence="1 2">
    <name type="scientific">Phormidium phage Pf-WMP4</name>
    <dbReference type="NCBI Taxonomy" id="2913979"/>
    <lineage>
        <taxon>Viruses</taxon>
        <taxon>Duplodnaviria</taxon>
        <taxon>Heunggongvirae</taxon>
        <taxon>Uroviricota</taxon>
        <taxon>Caudoviricetes</taxon>
        <taxon>Saffermanviridae</taxon>
        <taxon>Wumpquatrovirus</taxon>
        <taxon>Wumpquatrovirus WMP4</taxon>
    </lineage>
</organism>
<dbReference type="GeneID" id="5142312"/>
<reference evidence="1 2" key="1">
    <citation type="journal article" date="2007" name="Virology">
        <title>Cyanophage Pf-WMP4, a T7-like phage infecting the freshwater cyanobacterium Phormidium foveolarum: complete genome sequence and DNA translocation.</title>
        <authorList>
            <person name="Liu X."/>
            <person name="Shi M."/>
            <person name="Kong S."/>
            <person name="Gao Y."/>
            <person name="An C."/>
        </authorList>
    </citation>
    <scope>NUCLEOTIDE SEQUENCE</scope>
</reference>
<protein>
    <submittedName>
        <fullName evidence="1">PfWMP4_26</fullName>
    </submittedName>
</protein>